<dbReference type="SMART" id="SM00717">
    <property type="entry name" value="SANT"/>
    <property type="match status" value="1"/>
</dbReference>
<dbReference type="Gene3D" id="1.10.10.60">
    <property type="entry name" value="Homeodomain-like"/>
    <property type="match status" value="1"/>
</dbReference>
<dbReference type="InterPro" id="IPR001005">
    <property type="entry name" value="SANT/Myb"/>
</dbReference>
<dbReference type="InterPro" id="IPR009057">
    <property type="entry name" value="Homeodomain-like_sf"/>
</dbReference>
<dbReference type="SUPFAM" id="SSF46689">
    <property type="entry name" value="Homeodomain-like"/>
    <property type="match status" value="1"/>
</dbReference>
<sequence length="228" mass="25377">MANPSGTHHQDTNNGPNPGNGTESSGKALKHNPGISTDWSPEEQAILDEGLAKYTMESSIIRYAKIAMQLQNKTVRDVALRCRWMTKKENSKRRKEDNLARKSKDKKERITDPSTKPPHYMAKPNVPSYATPMISTDHDDSITFKAIGGVAGRLLEQNAQALNQISTNLATMKLQDNISLFCETRDNLLKIMNDMNDMPELMKQMPPLPVKLNEGLAAILPLANLPNK</sequence>
<evidence type="ECO:0000313" key="3">
    <source>
        <dbReference type="EMBL" id="MBW87931.1"/>
    </source>
</evidence>
<accession>A0A2P2J366</accession>
<evidence type="ECO:0000256" key="1">
    <source>
        <dbReference type="SAM" id="MobiDB-lite"/>
    </source>
</evidence>
<dbReference type="InterPro" id="IPR022228">
    <property type="entry name" value="DUF3755"/>
</dbReference>
<name>A0A2P2J366_RHIMU</name>
<dbReference type="PANTHER" id="PTHR14000">
    <property type="entry name" value="FINGER CCCH DOMAIN PROTEIN, PUTATIVE (DUF3755)-RELATED"/>
    <property type="match status" value="1"/>
</dbReference>
<dbReference type="CDD" id="cd00167">
    <property type="entry name" value="SANT"/>
    <property type="match status" value="1"/>
</dbReference>
<organism evidence="3">
    <name type="scientific">Rhizophora mucronata</name>
    <name type="common">Asiatic mangrove</name>
    <dbReference type="NCBI Taxonomy" id="61149"/>
    <lineage>
        <taxon>Eukaryota</taxon>
        <taxon>Viridiplantae</taxon>
        <taxon>Streptophyta</taxon>
        <taxon>Embryophyta</taxon>
        <taxon>Tracheophyta</taxon>
        <taxon>Spermatophyta</taxon>
        <taxon>Magnoliopsida</taxon>
        <taxon>eudicotyledons</taxon>
        <taxon>Gunneridae</taxon>
        <taxon>Pentapetalae</taxon>
        <taxon>rosids</taxon>
        <taxon>fabids</taxon>
        <taxon>Malpighiales</taxon>
        <taxon>Rhizophoraceae</taxon>
        <taxon>Rhizophora</taxon>
    </lineage>
</organism>
<feature type="compositionally biased region" description="Basic and acidic residues" evidence="1">
    <location>
        <begin position="88"/>
        <end position="111"/>
    </location>
</feature>
<feature type="region of interest" description="Disordered" evidence="1">
    <location>
        <begin position="88"/>
        <end position="125"/>
    </location>
</feature>
<proteinExistence type="predicted"/>
<reference evidence="3" key="1">
    <citation type="submission" date="2018-02" db="EMBL/GenBank/DDBJ databases">
        <title>Rhizophora mucronata_Transcriptome.</title>
        <authorList>
            <person name="Meera S.P."/>
            <person name="Sreeshan A."/>
            <person name="Augustine A."/>
        </authorList>
    </citation>
    <scope>NUCLEOTIDE SEQUENCE</scope>
    <source>
        <tissue evidence="3">Leaf</tissue>
    </source>
</reference>
<protein>
    <recommendedName>
        <fullName evidence="2">Myb-like domain-containing protein</fullName>
    </recommendedName>
</protein>
<dbReference type="Pfam" id="PF12579">
    <property type="entry name" value="DUF3755"/>
    <property type="match status" value="1"/>
</dbReference>
<dbReference type="AlphaFoldDB" id="A0A2P2J366"/>
<evidence type="ECO:0000259" key="2">
    <source>
        <dbReference type="SMART" id="SM00717"/>
    </source>
</evidence>
<feature type="domain" description="Myb-like" evidence="2">
    <location>
        <begin position="35"/>
        <end position="88"/>
    </location>
</feature>
<dbReference type="PANTHER" id="PTHR14000:SF45">
    <property type="entry name" value="FINGER CCCH DOMAIN PROTEIN, PUTATIVE (DUF3755)-RELATED"/>
    <property type="match status" value="1"/>
</dbReference>
<dbReference type="EMBL" id="GGEC01007448">
    <property type="protein sequence ID" value="MBW87931.1"/>
    <property type="molecule type" value="Transcribed_RNA"/>
</dbReference>
<feature type="region of interest" description="Disordered" evidence="1">
    <location>
        <begin position="1"/>
        <end position="41"/>
    </location>
</feature>